<keyword evidence="5 13" id="KW-0812">Transmembrane</keyword>
<keyword evidence="10 13" id="KW-0807">Transducer</keyword>
<evidence type="ECO:0000256" key="8">
    <source>
        <dbReference type="ARBA" id="ARBA00023136"/>
    </source>
</evidence>
<keyword evidence="6 14" id="KW-1133">Transmembrane helix</keyword>
<feature type="transmembrane region" description="Helical" evidence="14">
    <location>
        <begin position="196"/>
        <end position="220"/>
    </location>
</feature>
<evidence type="ECO:0000256" key="13">
    <source>
        <dbReference type="RuleBase" id="RU004424"/>
    </source>
</evidence>
<evidence type="ECO:0000256" key="11">
    <source>
        <dbReference type="ARBA" id="ARBA00025304"/>
    </source>
</evidence>
<name>A0A7J7WME3_PIPKU</name>
<dbReference type="SUPFAM" id="SSF81321">
    <property type="entry name" value="Family A G protein-coupled receptor-like"/>
    <property type="match status" value="1"/>
</dbReference>
<comment type="similarity">
    <text evidence="2 12">Belongs to the G-protein coupled receptor T2R family.</text>
</comment>
<feature type="transmembrane region" description="Helical" evidence="14">
    <location>
        <begin position="241"/>
        <end position="264"/>
    </location>
</feature>
<dbReference type="Gene3D" id="1.20.1070.10">
    <property type="entry name" value="Rhodopsin 7-helix transmembrane proteins"/>
    <property type="match status" value="1"/>
</dbReference>
<feature type="transmembrane region" description="Helical" evidence="14">
    <location>
        <begin position="20"/>
        <end position="43"/>
    </location>
</feature>
<reference evidence="15 16" key="1">
    <citation type="journal article" date="2020" name="Nature">
        <title>Six reference-quality genomes reveal evolution of bat adaptations.</title>
        <authorList>
            <person name="Jebb D."/>
            <person name="Huang Z."/>
            <person name="Pippel M."/>
            <person name="Hughes G.M."/>
            <person name="Lavrichenko K."/>
            <person name="Devanna P."/>
            <person name="Winkler S."/>
            <person name="Jermiin L.S."/>
            <person name="Skirmuntt E.C."/>
            <person name="Katzourakis A."/>
            <person name="Burkitt-Gray L."/>
            <person name="Ray D.A."/>
            <person name="Sullivan K.A.M."/>
            <person name="Roscito J.G."/>
            <person name="Kirilenko B.M."/>
            <person name="Davalos L.M."/>
            <person name="Corthals A.P."/>
            <person name="Power M.L."/>
            <person name="Jones G."/>
            <person name="Ransome R.D."/>
            <person name="Dechmann D.K.N."/>
            <person name="Locatelli A.G."/>
            <person name="Puechmaille S.J."/>
            <person name="Fedrigo O."/>
            <person name="Jarvis E.D."/>
            <person name="Hiller M."/>
            <person name="Vernes S.C."/>
            <person name="Myers E.W."/>
            <person name="Teeling E.C."/>
        </authorList>
    </citation>
    <scope>NUCLEOTIDE SEQUENCE [LARGE SCALE GENOMIC DNA]</scope>
    <source>
        <strain evidence="15">MPipKuh1</strain>
        <tissue evidence="15">Flight muscle</tissue>
    </source>
</reference>
<proteinExistence type="inferred from homology"/>
<dbReference type="PANTHER" id="PTHR11394:SF47">
    <property type="entry name" value="TASTE RECEPTOR TYPE 2 MEMBER 40"/>
    <property type="match status" value="1"/>
</dbReference>
<sequence>MMTVYTDYTDNDISRFKVVFILVVSGIECLAGIVGNGFITAVRRAEWVRHQRLPMGDYIVLILSFSRILLQVWMMLENVLSLLFWATYNQNRVYTPFKVIILFLNYSNLWLAAWLTILYCLKIANFTHPLFVKLKRKIIVLMTWLLRLSPLISLCFSFPLSKDVFNVYVNSFIPILSSNTMEKMYFAETIVVNLVLFYNLGVFIPLIMFILAATLLITSLKRHTLQMESNATGSRDPSMEAYLGAIRAISYFLILYIFNAIALFLSMSNVFDTYSFWDVLCKLIMAAYPAGHSLLLTLGNPGLRRA</sequence>
<evidence type="ECO:0000313" key="16">
    <source>
        <dbReference type="Proteomes" id="UP000558488"/>
    </source>
</evidence>
<dbReference type="AlphaFoldDB" id="A0A7J7WME3"/>
<dbReference type="InterPro" id="IPR007960">
    <property type="entry name" value="TAS2R"/>
</dbReference>
<comment type="function">
    <text evidence="11">Gustducin-coupled receptor implicated in the perception of bitter compounds in the oral cavity and the gastrointestinal tract. Signals through PLCB2 and the calcium-regulated cation channel TRPM5.</text>
</comment>
<accession>A0A7J7WME3</accession>
<evidence type="ECO:0000256" key="14">
    <source>
        <dbReference type="SAM" id="Phobius"/>
    </source>
</evidence>
<dbReference type="GO" id="GO:0004930">
    <property type="term" value="F:G protein-coupled receptor activity"/>
    <property type="evidence" value="ECO:0007669"/>
    <property type="project" value="UniProtKB-KW"/>
</dbReference>
<evidence type="ECO:0000256" key="9">
    <source>
        <dbReference type="ARBA" id="ARBA00023170"/>
    </source>
</evidence>
<organism evidence="15 16">
    <name type="scientific">Pipistrellus kuhlii</name>
    <name type="common">Kuhl's pipistrelle</name>
    <dbReference type="NCBI Taxonomy" id="59472"/>
    <lineage>
        <taxon>Eukaryota</taxon>
        <taxon>Metazoa</taxon>
        <taxon>Chordata</taxon>
        <taxon>Craniata</taxon>
        <taxon>Vertebrata</taxon>
        <taxon>Euteleostomi</taxon>
        <taxon>Mammalia</taxon>
        <taxon>Eutheria</taxon>
        <taxon>Laurasiatheria</taxon>
        <taxon>Chiroptera</taxon>
        <taxon>Yangochiroptera</taxon>
        <taxon>Vespertilionidae</taxon>
        <taxon>Pipistrellus</taxon>
    </lineage>
</organism>
<dbReference type="OrthoDB" id="8876749at2759"/>
<evidence type="ECO:0000256" key="1">
    <source>
        <dbReference type="ARBA" id="ARBA00004141"/>
    </source>
</evidence>
<evidence type="ECO:0000256" key="7">
    <source>
        <dbReference type="ARBA" id="ARBA00023040"/>
    </source>
</evidence>
<comment type="subcellular location">
    <subcellularLocation>
        <location evidence="1 13">Membrane</location>
        <topology evidence="1 13">Multi-pass membrane protein</topology>
    </subcellularLocation>
</comment>
<dbReference type="PANTHER" id="PTHR11394">
    <property type="entry name" value="TASTE RECEPTOR TYPE 2"/>
    <property type="match status" value="1"/>
</dbReference>
<evidence type="ECO:0000256" key="5">
    <source>
        <dbReference type="ARBA" id="ARBA00022692"/>
    </source>
</evidence>
<evidence type="ECO:0000256" key="12">
    <source>
        <dbReference type="RuleBase" id="RU004423"/>
    </source>
</evidence>
<evidence type="ECO:0000256" key="2">
    <source>
        <dbReference type="ARBA" id="ARBA00007376"/>
    </source>
</evidence>
<evidence type="ECO:0000313" key="15">
    <source>
        <dbReference type="EMBL" id="KAF6338574.1"/>
    </source>
</evidence>
<dbReference type="GO" id="GO:0033038">
    <property type="term" value="F:bitter taste receptor activity"/>
    <property type="evidence" value="ECO:0007669"/>
    <property type="project" value="InterPro"/>
</dbReference>
<dbReference type="GO" id="GO:0016020">
    <property type="term" value="C:membrane"/>
    <property type="evidence" value="ECO:0007669"/>
    <property type="project" value="UniProtKB-SubCell"/>
</dbReference>
<keyword evidence="7 13" id="KW-0297">G-protein coupled receptor</keyword>
<dbReference type="EMBL" id="JACAGB010000010">
    <property type="protein sequence ID" value="KAF6338574.1"/>
    <property type="molecule type" value="Genomic_DNA"/>
</dbReference>
<gene>
    <name evidence="15" type="ORF">mPipKuh1_017078</name>
</gene>
<feature type="transmembrane region" description="Helical" evidence="14">
    <location>
        <begin position="276"/>
        <end position="298"/>
    </location>
</feature>
<feature type="transmembrane region" description="Helical" evidence="14">
    <location>
        <begin position="96"/>
        <end position="117"/>
    </location>
</feature>
<evidence type="ECO:0000256" key="6">
    <source>
        <dbReference type="ARBA" id="ARBA00022989"/>
    </source>
</evidence>
<keyword evidence="4 13" id="KW-0716">Sensory transduction</keyword>
<keyword evidence="3 13" id="KW-0919">Taste</keyword>
<comment type="caution">
    <text evidence="15">The sequence shown here is derived from an EMBL/GenBank/DDBJ whole genome shotgun (WGS) entry which is preliminary data.</text>
</comment>
<evidence type="ECO:0000256" key="10">
    <source>
        <dbReference type="ARBA" id="ARBA00023224"/>
    </source>
</evidence>
<dbReference type="Pfam" id="PF05296">
    <property type="entry name" value="TAS2R"/>
    <property type="match status" value="1"/>
</dbReference>
<evidence type="ECO:0000256" key="3">
    <source>
        <dbReference type="ARBA" id="ARBA00022480"/>
    </source>
</evidence>
<keyword evidence="8 13" id="KW-0472">Membrane</keyword>
<dbReference type="Proteomes" id="UP000558488">
    <property type="component" value="Unassembled WGS sequence"/>
</dbReference>
<keyword evidence="16" id="KW-1185">Reference proteome</keyword>
<feature type="transmembrane region" description="Helical" evidence="14">
    <location>
        <begin position="55"/>
        <end position="76"/>
    </location>
</feature>
<keyword evidence="9 13" id="KW-0675">Receptor</keyword>
<dbReference type="FunFam" id="1.20.1070.10:FF:000055">
    <property type="entry name" value="Taste receptor type 2"/>
    <property type="match status" value="1"/>
</dbReference>
<feature type="transmembrane region" description="Helical" evidence="14">
    <location>
        <begin position="138"/>
        <end position="160"/>
    </location>
</feature>
<evidence type="ECO:0000256" key="4">
    <source>
        <dbReference type="ARBA" id="ARBA00022606"/>
    </source>
</evidence>
<protein>
    <recommendedName>
        <fullName evidence="13">Taste receptor type 2</fullName>
    </recommendedName>
</protein>